<dbReference type="GO" id="GO:0008458">
    <property type="term" value="F:carnitine O-octanoyltransferase activity"/>
    <property type="evidence" value="ECO:0007669"/>
    <property type="project" value="UniProtKB-EC"/>
</dbReference>
<keyword evidence="6" id="KW-0276">Fatty acid metabolism</keyword>
<dbReference type="InterPro" id="IPR042231">
    <property type="entry name" value="Cho/carn_acyl_trans_2"/>
</dbReference>
<gene>
    <name evidence="16" type="ORF">EGW08_012820</name>
</gene>
<dbReference type="SUPFAM" id="SSF52777">
    <property type="entry name" value="CoA-dependent acyltransferases"/>
    <property type="match status" value="2"/>
</dbReference>
<dbReference type="PANTHER" id="PTHR22589">
    <property type="entry name" value="CARNITINE O-ACYLTRANSFERASE"/>
    <property type="match status" value="1"/>
</dbReference>
<evidence type="ECO:0000256" key="11">
    <source>
        <dbReference type="ARBA" id="ARBA00052326"/>
    </source>
</evidence>
<evidence type="ECO:0000256" key="8">
    <source>
        <dbReference type="ARBA" id="ARBA00023098"/>
    </source>
</evidence>
<dbReference type="EC" id="2.3.1.137" evidence="12"/>
<keyword evidence="9" id="KW-0576">Peroxisome</keyword>
<dbReference type="InterPro" id="IPR039551">
    <property type="entry name" value="Cho/carn_acyl_trans"/>
</dbReference>
<name>A0A433TCS8_ELYCH</name>
<evidence type="ECO:0000256" key="2">
    <source>
        <dbReference type="ARBA" id="ARBA00005005"/>
    </source>
</evidence>
<comment type="catalytic activity">
    <reaction evidence="11">
        <text>octanoyl-CoA + (R)-carnitine = O-octanoyl-(R)-carnitine + CoA</text>
        <dbReference type="Rhea" id="RHEA:17177"/>
        <dbReference type="ChEBI" id="CHEBI:16347"/>
        <dbReference type="ChEBI" id="CHEBI:18102"/>
        <dbReference type="ChEBI" id="CHEBI:57287"/>
        <dbReference type="ChEBI" id="CHEBI:57386"/>
        <dbReference type="EC" id="2.3.1.137"/>
    </reaction>
</comment>
<evidence type="ECO:0000256" key="5">
    <source>
        <dbReference type="ARBA" id="ARBA00022679"/>
    </source>
</evidence>
<keyword evidence="10" id="KW-0012">Acyltransferase</keyword>
<evidence type="ECO:0000256" key="12">
    <source>
        <dbReference type="ARBA" id="ARBA00066418"/>
    </source>
</evidence>
<dbReference type="AlphaFoldDB" id="A0A433TCS8"/>
<comment type="caution">
    <text evidence="16">The sequence shown here is derived from an EMBL/GenBank/DDBJ whole genome shotgun (WGS) entry which is preliminary data.</text>
</comment>
<comment type="similarity">
    <text evidence="3">Belongs to the carnitine/choline acetyltransferase family.</text>
</comment>
<evidence type="ECO:0000256" key="10">
    <source>
        <dbReference type="ARBA" id="ARBA00023315"/>
    </source>
</evidence>
<sequence length="616" mass="69958">MATAEDLILSKDETTFQYEKDLLTLPVPDLKYTLKKYLDSVHPLVTEDEYKRTETIVNNFAEKEGKYLQERLIERAKGQRNWLEKWWEDSAYLEVRLPAPLVNMAGPGPYRDLWPPKMGSQISRAALALHYTIKFWDFTRKEIQKPMKDGKGRPLCMYQYKRIFNTVNVPGVHRDKLIHYFKTEREGDCPSHIIVLSKGHIFCLETLDDNGEILSPPELEAQLQKIKDKSIALGPAQGVPFLTSMERTSWAQARSRLVSLDPQNYHALEAIQSSVLAFWLEDGCPGDESHVANMSLLGSGENRWFDKSLSCGVYDNGLIISNGDHTPAEGMMMVYVTFYVYNKIKEIGGKWQGSKEIRSLPEPKHLQFALDAQLTHTIEKAKTDYAAMRHIGNAEVREYTKYGKNYCKTKRLHPDAYCQMAMQLGYYRLYKRMAPTYETAPVRQFYHGRTETMRTCTDEAFAWCKAMDDPSISPSTKMNLLNKAINKHNKDFAEACELKGCDRHLMGLYLISQEEGRPVADIFTDSSFTKSGGGGNFILSTSCIGYTSVLGAVFPMCKDCIGCFYRINDNKLTFYVTTWNADESTSSPGYATSVCGALDSMRDLVDQEGAKPSARL</sequence>
<evidence type="ECO:0000256" key="6">
    <source>
        <dbReference type="ARBA" id="ARBA00022832"/>
    </source>
</evidence>
<dbReference type="InterPro" id="IPR023213">
    <property type="entry name" value="CAT-like_dom_sf"/>
</dbReference>
<accession>A0A433TCS8</accession>
<dbReference type="GO" id="GO:0006631">
    <property type="term" value="P:fatty acid metabolic process"/>
    <property type="evidence" value="ECO:0007669"/>
    <property type="project" value="UniProtKB-KW"/>
</dbReference>
<dbReference type="EMBL" id="RQTK01000452">
    <property type="protein sequence ID" value="RUS79407.1"/>
    <property type="molecule type" value="Genomic_DNA"/>
</dbReference>
<dbReference type="Gene3D" id="3.30.559.70">
    <property type="entry name" value="Choline/Carnitine o-acyltransferase, domain 2"/>
    <property type="match status" value="1"/>
</dbReference>
<comment type="pathway">
    <text evidence="2">Lipid metabolism; fatty acid beta-oxidation.</text>
</comment>
<evidence type="ECO:0000259" key="15">
    <source>
        <dbReference type="Pfam" id="PF00755"/>
    </source>
</evidence>
<evidence type="ECO:0000256" key="13">
    <source>
        <dbReference type="ARBA" id="ARBA00067184"/>
    </source>
</evidence>
<evidence type="ECO:0000256" key="1">
    <source>
        <dbReference type="ARBA" id="ARBA00004275"/>
    </source>
</evidence>
<reference evidence="16 17" key="1">
    <citation type="submission" date="2019-01" db="EMBL/GenBank/DDBJ databases">
        <title>A draft genome assembly of the solar-powered sea slug Elysia chlorotica.</title>
        <authorList>
            <person name="Cai H."/>
            <person name="Li Q."/>
            <person name="Fang X."/>
            <person name="Li J."/>
            <person name="Curtis N.E."/>
            <person name="Altenburger A."/>
            <person name="Shibata T."/>
            <person name="Feng M."/>
            <person name="Maeda T."/>
            <person name="Schwartz J.A."/>
            <person name="Shigenobu S."/>
            <person name="Lundholm N."/>
            <person name="Nishiyama T."/>
            <person name="Yang H."/>
            <person name="Hasebe M."/>
            <person name="Li S."/>
            <person name="Pierce S.K."/>
            <person name="Wang J."/>
        </authorList>
    </citation>
    <scope>NUCLEOTIDE SEQUENCE [LARGE SCALE GENOMIC DNA]</scope>
    <source>
        <strain evidence="16">EC2010</strain>
        <tissue evidence="16">Whole organism of an adult</tissue>
    </source>
</reference>
<keyword evidence="4" id="KW-0813">Transport</keyword>
<dbReference type="GO" id="GO:0005777">
    <property type="term" value="C:peroxisome"/>
    <property type="evidence" value="ECO:0007669"/>
    <property type="project" value="UniProtKB-SubCell"/>
</dbReference>
<protein>
    <recommendedName>
        <fullName evidence="13">Peroxisomal carnitine O-octanoyltransferase</fullName>
        <ecNumber evidence="12">2.3.1.137</ecNumber>
    </recommendedName>
</protein>
<evidence type="ECO:0000313" key="17">
    <source>
        <dbReference type="Proteomes" id="UP000271974"/>
    </source>
</evidence>
<keyword evidence="17" id="KW-1185">Reference proteome</keyword>
<comment type="subcellular location">
    <subcellularLocation>
        <location evidence="1">Peroxisome</location>
    </subcellularLocation>
</comment>
<dbReference type="FunFam" id="3.30.559.70:FF:000006">
    <property type="entry name" value="Peroxisomal carnitine O-octanoyltransferase"/>
    <property type="match status" value="1"/>
</dbReference>
<evidence type="ECO:0000256" key="3">
    <source>
        <dbReference type="ARBA" id="ARBA00005232"/>
    </source>
</evidence>
<keyword evidence="7" id="KW-0007">Acetylation</keyword>
<dbReference type="Gene3D" id="3.30.559.10">
    <property type="entry name" value="Chloramphenicol acetyltransferase-like domain"/>
    <property type="match status" value="1"/>
</dbReference>
<dbReference type="InterPro" id="IPR000542">
    <property type="entry name" value="Carn_acyl_trans"/>
</dbReference>
<keyword evidence="8" id="KW-0443">Lipid metabolism</keyword>
<evidence type="ECO:0000256" key="14">
    <source>
        <dbReference type="PIRSR" id="PIRSR600542-1"/>
    </source>
</evidence>
<evidence type="ECO:0000256" key="9">
    <source>
        <dbReference type="ARBA" id="ARBA00023140"/>
    </source>
</evidence>
<dbReference type="PANTHER" id="PTHR22589:SF67">
    <property type="entry name" value="PEROXISOMAL CARNITINE O-OCTANOYLTRANSFERASE"/>
    <property type="match status" value="1"/>
</dbReference>
<evidence type="ECO:0000313" key="16">
    <source>
        <dbReference type="EMBL" id="RUS79407.1"/>
    </source>
</evidence>
<evidence type="ECO:0000256" key="4">
    <source>
        <dbReference type="ARBA" id="ARBA00022448"/>
    </source>
</evidence>
<feature type="domain" description="Choline/carnitine acyltransferase" evidence="15">
    <location>
        <begin position="25"/>
        <end position="592"/>
    </location>
</feature>
<organism evidence="16 17">
    <name type="scientific">Elysia chlorotica</name>
    <name type="common">Eastern emerald elysia</name>
    <name type="synonym">Sea slug</name>
    <dbReference type="NCBI Taxonomy" id="188477"/>
    <lineage>
        <taxon>Eukaryota</taxon>
        <taxon>Metazoa</taxon>
        <taxon>Spiralia</taxon>
        <taxon>Lophotrochozoa</taxon>
        <taxon>Mollusca</taxon>
        <taxon>Gastropoda</taxon>
        <taxon>Heterobranchia</taxon>
        <taxon>Euthyneura</taxon>
        <taxon>Panpulmonata</taxon>
        <taxon>Sacoglossa</taxon>
        <taxon>Placobranchoidea</taxon>
        <taxon>Plakobranchidae</taxon>
        <taxon>Elysia</taxon>
    </lineage>
</organism>
<dbReference type="Proteomes" id="UP000271974">
    <property type="component" value="Unassembled WGS sequence"/>
</dbReference>
<dbReference type="Pfam" id="PF00755">
    <property type="entry name" value="Carn_acyltransf"/>
    <property type="match status" value="1"/>
</dbReference>
<proteinExistence type="inferred from homology"/>
<keyword evidence="5" id="KW-0808">Transferase</keyword>
<dbReference type="OrthoDB" id="240216at2759"/>
<evidence type="ECO:0000256" key="7">
    <source>
        <dbReference type="ARBA" id="ARBA00022990"/>
    </source>
</evidence>
<dbReference type="STRING" id="188477.A0A433TCS8"/>
<feature type="active site" description="Proton acceptor" evidence="14">
    <location>
        <position position="325"/>
    </location>
</feature>